<sequence length="871" mass="92866">MATLKETPSEKDRFRKKIHNCVVSAVYRHRSLTFLEIEQQWFEDHDMKILLHEAMAKAEYRDLYDFAAHNTDELKVINGYSGACIVPGPRPNELIMSNIQLIRGTQAMKKPNPYHSEKGIHSRAIQRKLGARLTVPHHATPATATATAASSSASTSASTAFGMYHHDSANAASRLLSGKTTNYAPNRFSRTSVAGSKPAVVPQSAPKVPIKCLNSVAPISAVPSVSTMSISRPKFGTVQSTTTTCTFGTVQHRVRSGLSGLEETAVGGRAAADVVPQQTSRLVSSEVPRVQPAAFRMIGGHLGRQMISDSDGDVPPANPRRCSSGDYIMHDDRLGESSYSEVVEPMSSNSFLRSAGQSAVRAVPGGGDAAGIRPALITSAVDRFNASRLTAARTCAPAPSQPSKFAINPLTKESPRMTVTLGTRTSERSISVAGDTSAAAPRDFTARAQPSSDSFVTAVAYEKRSESAMSDFGSFVNTGRPRFGMKNNIAGTTQTGSISQAGGSVKPAILLNPEEVAEHEDYLTETDELSIPAAKSFTSGTSGPVNPSILMSKEKASFYAEDDSDDDQAAIAAPNAKTIKPTYNYVKARAVVMSQKEAEEYGFYDKDWETDSDAEPDNFGVPNKTVSSAASTTSTIPTTLRKLDIADGVTGTRSVVSPGGGGSQIVIDHGSMDPLKIREAIDKTLEARPKSAVPSPQKHYSNRYASPIVTRSAVPVTQSTSVRATREIPPVTAAPTVPMAVWSSVSGAMRKSVLEFNEFLSQHVAGVPPPPPVMVKEAVPLVKENCPIVKMAAKPAIASVGVQADLDVEDKGSMTPHAWRETAKSVSQTYVGRLLYYQARKTAFALLAHDGHVGRGVERSTGDGGLLNKSC</sequence>
<gene>
    <name evidence="2" type="ORF">BV898_05145</name>
</gene>
<evidence type="ECO:0000313" key="3">
    <source>
        <dbReference type="Proteomes" id="UP000192578"/>
    </source>
</evidence>
<feature type="region of interest" description="Disordered" evidence="1">
    <location>
        <begin position="613"/>
        <end position="633"/>
    </location>
</feature>
<accession>A0A1W0X021</accession>
<dbReference type="Proteomes" id="UP000192578">
    <property type="component" value="Unassembled WGS sequence"/>
</dbReference>
<evidence type="ECO:0000256" key="1">
    <source>
        <dbReference type="SAM" id="MobiDB-lite"/>
    </source>
</evidence>
<evidence type="ECO:0000313" key="2">
    <source>
        <dbReference type="EMBL" id="OQV20799.1"/>
    </source>
</evidence>
<name>A0A1W0X021_HYPEX</name>
<keyword evidence="3" id="KW-1185">Reference proteome</keyword>
<proteinExistence type="predicted"/>
<protein>
    <submittedName>
        <fullName evidence="2">Uncharacterized protein</fullName>
    </submittedName>
</protein>
<dbReference type="EMBL" id="MTYJ01000027">
    <property type="protein sequence ID" value="OQV20799.1"/>
    <property type="molecule type" value="Genomic_DNA"/>
</dbReference>
<organism evidence="2 3">
    <name type="scientific">Hypsibius exemplaris</name>
    <name type="common">Freshwater tardigrade</name>
    <dbReference type="NCBI Taxonomy" id="2072580"/>
    <lineage>
        <taxon>Eukaryota</taxon>
        <taxon>Metazoa</taxon>
        <taxon>Ecdysozoa</taxon>
        <taxon>Tardigrada</taxon>
        <taxon>Eutardigrada</taxon>
        <taxon>Parachela</taxon>
        <taxon>Hypsibioidea</taxon>
        <taxon>Hypsibiidae</taxon>
        <taxon>Hypsibius</taxon>
    </lineage>
</organism>
<comment type="caution">
    <text evidence="2">The sequence shown here is derived from an EMBL/GenBank/DDBJ whole genome shotgun (WGS) entry which is preliminary data.</text>
</comment>
<reference evidence="3" key="1">
    <citation type="submission" date="2017-01" db="EMBL/GenBank/DDBJ databases">
        <title>Comparative genomics of anhydrobiosis in the tardigrade Hypsibius dujardini.</title>
        <authorList>
            <person name="Yoshida Y."/>
            <person name="Koutsovoulos G."/>
            <person name="Laetsch D."/>
            <person name="Stevens L."/>
            <person name="Kumar S."/>
            <person name="Horikawa D."/>
            <person name="Ishino K."/>
            <person name="Komine S."/>
            <person name="Tomita M."/>
            <person name="Blaxter M."/>
            <person name="Arakawa K."/>
        </authorList>
    </citation>
    <scope>NUCLEOTIDE SEQUENCE [LARGE SCALE GENOMIC DNA]</scope>
    <source>
        <strain evidence="3">Z151</strain>
    </source>
</reference>
<dbReference type="AlphaFoldDB" id="A0A1W0X021"/>